<name>A0A9D9DBD0_9GAMM</name>
<dbReference type="Pfam" id="PF00700">
    <property type="entry name" value="Flagellin_C"/>
    <property type="match status" value="1"/>
</dbReference>
<evidence type="ECO:0000313" key="7">
    <source>
        <dbReference type="EMBL" id="MBO8414976.1"/>
    </source>
</evidence>
<evidence type="ECO:0000256" key="4">
    <source>
        <dbReference type="RuleBase" id="RU362073"/>
    </source>
</evidence>
<organism evidence="7 8">
    <name type="scientific">Candidatus Avisuccinivibrio stercorigallinarum</name>
    <dbReference type="NCBI Taxonomy" id="2840704"/>
    <lineage>
        <taxon>Bacteria</taxon>
        <taxon>Pseudomonadati</taxon>
        <taxon>Pseudomonadota</taxon>
        <taxon>Gammaproteobacteria</taxon>
        <taxon>Aeromonadales</taxon>
        <taxon>Succinivibrionaceae</taxon>
        <taxon>Succinivibrionaceae incertae sedis</taxon>
        <taxon>Candidatus Avisuccinivibrio</taxon>
    </lineage>
</organism>
<evidence type="ECO:0000259" key="5">
    <source>
        <dbReference type="Pfam" id="PF00669"/>
    </source>
</evidence>
<gene>
    <name evidence="7" type="ORF">IAB19_01160</name>
</gene>
<dbReference type="InterPro" id="IPR046358">
    <property type="entry name" value="Flagellin_C"/>
</dbReference>
<dbReference type="Gene3D" id="6.10.10.10">
    <property type="entry name" value="Flagellar export chaperone, C-terminal domain"/>
    <property type="match status" value="1"/>
</dbReference>
<comment type="similarity">
    <text evidence="1 4">Belongs to the bacterial flagellin family.</text>
</comment>
<keyword evidence="3 4" id="KW-0975">Bacterial flagellum</keyword>
<dbReference type="GO" id="GO:0009288">
    <property type="term" value="C:bacterial-type flagellum"/>
    <property type="evidence" value="ECO:0007669"/>
    <property type="project" value="UniProtKB-SubCell"/>
</dbReference>
<dbReference type="Proteomes" id="UP000823631">
    <property type="component" value="Unassembled WGS sequence"/>
</dbReference>
<feature type="domain" description="Flagellin C-terminal" evidence="6">
    <location>
        <begin position="216"/>
        <end position="297"/>
    </location>
</feature>
<dbReference type="InterPro" id="IPR001492">
    <property type="entry name" value="Flagellin"/>
</dbReference>
<evidence type="ECO:0000256" key="2">
    <source>
        <dbReference type="ARBA" id="ARBA00022525"/>
    </source>
</evidence>
<dbReference type="Pfam" id="PF00669">
    <property type="entry name" value="Flagellin_N"/>
    <property type="match status" value="1"/>
</dbReference>
<dbReference type="PANTHER" id="PTHR42792:SF2">
    <property type="entry name" value="FLAGELLIN"/>
    <property type="match status" value="1"/>
</dbReference>
<dbReference type="PRINTS" id="PR00207">
    <property type="entry name" value="FLAGELLIN"/>
</dbReference>
<comment type="subcellular location">
    <subcellularLocation>
        <location evidence="4">Secreted</location>
    </subcellularLocation>
    <subcellularLocation>
        <location evidence="4">Bacterial flagellum</location>
    </subcellularLocation>
</comment>
<comment type="caution">
    <text evidence="7">The sequence shown here is derived from an EMBL/GenBank/DDBJ whole genome shotgun (WGS) entry which is preliminary data.</text>
</comment>
<keyword evidence="7" id="KW-0969">Cilium</keyword>
<evidence type="ECO:0000256" key="3">
    <source>
        <dbReference type="ARBA" id="ARBA00023143"/>
    </source>
</evidence>
<proteinExistence type="inferred from homology"/>
<keyword evidence="7" id="KW-0282">Flagellum</keyword>
<dbReference type="InterPro" id="IPR001029">
    <property type="entry name" value="Flagellin_N"/>
</dbReference>
<comment type="function">
    <text evidence="4">Flagellin is the subunit protein which polymerizes to form the filaments of bacterial flagella.</text>
</comment>
<accession>A0A9D9DBD0</accession>
<sequence>MALYITNIAAMRAQSSLARSTQTLNTAYQRLATGLRINSAKDDPAGLQISNRLTSQIDGINQGKRNASDGQALANTAEGALDEITTMLQRIRVLANQAANGTNTTADRLAINQEVIELSEEITRISCRTTFGGAKILCGKDNLGTGSTVLNSEGKLVLQVGADAYDTISVDLSQGFSVSAIAAGAGVTDGQGYIVDDDGIGRFSVCTAENAQLTLANVDKFIANVDSARAELGAVSNRLDSVIRLSDTMVTNLSDARSRIRDTDYAEEVSNMISAQITQQASLAMLMQAMQNQGNMILALLGAA</sequence>
<dbReference type="InterPro" id="IPR042187">
    <property type="entry name" value="Flagellin_C_sub2"/>
</dbReference>
<dbReference type="PANTHER" id="PTHR42792">
    <property type="entry name" value="FLAGELLIN"/>
    <property type="match status" value="1"/>
</dbReference>
<protein>
    <recommendedName>
        <fullName evidence="4">Flagellin</fullName>
    </recommendedName>
</protein>
<dbReference type="GO" id="GO:0005576">
    <property type="term" value="C:extracellular region"/>
    <property type="evidence" value="ECO:0007669"/>
    <property type="project" value="UniProtKB-SubCell"/>
</dbReference>
<evidence type="ECO:0000256" key="1">
    <source>
        <dbReference type="ARBA" id="ARBA00005709"/>
    </source>
</evidence>
<dbReference type="EMBL" id="JADINH010000019">
    <property type="protein sequence ID" value="MBO8414976.1"/>
    <property type="molecule type" value="Genomic_DNA"/>
</dbReference>
<reference evidence="7" key="1">
    <citation type="submission" date="2020-10" db="EMBL/GenBank/DDBJ databases">
        <authorList>
            <person name="Gilroy R."/>
        </authorList>
    </citation>
    <scope>NUCLEOTIDE SEQUENCE</scope>
    <source>
        <strain evidence="7">17213</strain>
    </source>
</reference>
<evidence type="ECO:0000313" key="8">
    <source>
        <dbReference type="Proteomes" id="UP000823631"/>
    </source>
</evidence>
<keyword evidence="7" id="KW-0966">Cell projection</keyword>
<reference evidence="7" key="2">
    <citation type="journal article" date="2021" name="PeerJ">
        <title>Extensive microbial diversity within the chicken gut microbiome revealed by metagenomics and culture.</title>
        <authorList>
            <person name="Gilroy R."/>
            <person name="Ravi A."/>
            <person name="Getino M."/>
            <person name="Pursley I."/>
            <person name="Horton D.L."/>
            <person name="Alikhan N.F."/>
            <person name="Baker D."/>
            <person name="Gharbi K."/>
            <person name="Hall N."/>
            <person name="Watson M."/>
            <person name="Adriaenssens E.M."/>
            <person name="Foster-Nyarko E."/>
            <person name="Jarju S."/>
            <person name="Secka A."/>
            <person name="Antonio M."/>
            <person name="Oren A."/>
            <person name="Chaudhuri R.R."/>
            <person name="La Ragione R."/>
            <person name="Hildebrand F."/>
            <person name="Pallen M.J."/>
        </authorList>
    </citation>
    <scope>NUCLEOTIDE SEQUENCE</scope>
    <source>
        <strain evidence="7">17213</strain>
    </source>
</reference>
<dbReference type="GO" id="GO:0005198">
    <property type="term" value="F:structural molecule activity"/>
    <property type="evidence" value="ECO:0007669"/>
    <property type="project" value="UniProtKB-UniRule"/>
</dbReference>
<feature type="domain" description="Flagellin N-terminal" evidence="5">
    <location>
        <begin position="6"/>
        <end position="140"/>
    </location>
</feature>
<dbReference type="Gene3D" id="1.20.1330.10">
    <property type="entry name" value="f41 fragment of flagellin, N-terminal domain"/>
    <property type="match status" value="2"/>
</dbReference>
<keyword evidence="2 4" id="KW-0964">Secreted</keyword>
<evidence type="ECO:0000259" key="6">
    <source>
        <dbReference type="Pfam" id="PF00700"/>
    </source>
</evidence>
<dbReference type="AlphaFoldDB" id="A0A9D9DBD0"/>
<dbReference type="SUPFAM" id="SSF64518">
    <property type="entry name" value="Phase 1 flagellin"/>
    <property type="match status" value="1"/>
</dbReference>